<dbReference type="GO" id="GO:0015473">
    <property type="term" value="F:fimbrial usher porin activity"/>
    <property type="evidence" value="ECO:0007669"/>
    <property type="project" value="InterPro"/>
</dbReference>
<dbReference type="InterPro" id="IPR043142">
    <property type="entry name" value="PapC-like_C_sf"/>
</dbReference>
<dbReference type="GO" id="GO:0009279">
    <property type="term" value="C:cell outer membrane"/>
    <property type="evidence" value="ECO:0007669"/>
    <property type="project" value="TreeGrafter"/>
</dbReference>
<dbReference type="Pfam" id="PF13953">
    <property type="entry name" value="PapC_C"/>
    <property type="match status" value="1"/>
</dbReference>
<evidence type="ECO:0000259" key="1">
    <source>
        <dbReference type="Pfam" id="PF13953"/>
    </source>
</evidence>
<protein>
    <recommendedName>
        <fullName evidence="1">PapC-like C-terminal domain-containing protein</fullName>
    </recommendedName>
</protein>
<reference evidence="2 3" key="1">
    <citation type="submission" date="2017-06" db="EMBL/GenBank/DDBJ databases">
        <title>Origin of plasmid-mediated fosfomycin resistance gene fosA3.</title>
        <authorList>
            <person name="Ito R."/>
            <person name="Pacey M.P."/>
            <person name="Doi Y."/>
        </authorList>
    </citation>
    <scope>NUCLEOTIDE SEQUENCE [LARGE SCALE GENOMIC DNA]</scope>
    <source>
        <strain evidence="2 3">YDC799</strain>
    </source>
</reference>
<dbReference type="PANTHER" id="PTHR30451:SF21">
    <property type="entry name" value="FIMBRIAL USHER DOMAIN-CONTAINING PROTEIN YDET-RELATED"/>
    <property type="match status" value="1"/>
</dbReference>
<dbReference type="InterPro" id="IPR000015">
    <property type="entry name" value="Fimb_usher"/>
</dbReference>
<feature type="domain" description="PapC-like C-terminal" evidence="1">
    <location>
        <begin position="42"/>
        <end position="94"/>
    </location>
</feature>
<dbReference type="PANTHER" id="PTHR30451">
    <property type="entry name" value="OUTER MEMBRANE USHER PROTEIN"/>
    <property type="match status" value="1"/>
</dbReference>
<organism evidence="2 3">
    <name type="scientific">Kluyvera genomosp. 3</name>
    <dbReference type="NCBI Taxonomy" id="2774055"/>
    <lineage>
        <taxon>Bacteria</taxon>
        <taxon>Pseudomonadati</taxon>
        <taxon>Pseudomonadota</taxon>
        <taxon>Gammaproteobacteria</taxon>
        <taxon>Enterobacterales</taxon>
        <taxon>Enterobacteriaceae</taxon>
        <taxon>Kluyvera</taxon>
    </lineage>
</organism>
<dbReference type="GO" id="GO:0009297">
    <property type="term" value="P:pilus assembly"/>
    <property type="evidence" value="ECO:0007669"/>
    <property type="project" value="InterPro"/>
</dbReference>
<dbReference type="InterPro" id="IPR042186">
    <property type="entry name" value="FimD_plug_dom"/>
</dbReference>
<accession>A0A248KGN5</accession>
<dbReference type="Proteomes" id="UP000197098">
    <property type="component" value="Chromosome"/>
</dbReference>
<dbReference type="Gene3D" id="2.60.40.2070">
    <property type="match status" value="1"/>
</dbReference>
<dbReference type="EMBL" id="CP022114">
    <property type="protein sequence ID" value="ASG62754.1"/>
    <property type="molecule type" value="Genomic_DNA"/>
</dbReference>
<dbReference type="Gene3D" id="2.60.40.2610">
    <property type="entry name" value="Outer membrane usher protein FimD, plug domain"/>
    <property type="match status" value="1"/>
</dbReference>
<evidence type="ECO:0000313" key="2">
    <source>
        <dbReference type="EMBL" id="ASG62754.1"/>
    </source>
</evidence>
<sequence length="112" mass="11832">MALDTNSLADNVDLDDAVVNVVPTHGAIVRAEFKAHVGMKLLMTLIHNGKPVPFGAMVTSDGNQNGSIVADNGLVYLSGMPLAGKVQVAWGKAPMRAVKRNIGYLMRASSSR</sequence>
<evidence type="ECO:0000313" key="3">
    <source>
        <dbReference type="Proteomes" id="UP000197098"/>
    </source>
</evidence>
<name>A0A248KGN5_9ENTR</name>
<gene>
    <name evidence="2" type="ORF">CEW81_03930</name>
</gene>
<dbReference type="AlphaFoldDB" id="A0A248KGN5"/>
<dbReference type="InterPro" id="IPR025949">
    <property type="entry name" value="PapC-like_C"/>
</dbReference>
<proteinExistence type="predicted"/>